<proteinExistence type="inferred from homology"/>
<dbReference type="EC" id="2.7.7.60" evidence="7"/>
<keyword evidence="5 7" id="KW-0548">Nucleotidyltransferase</keyword>
<evidence type="ECO:0000256" key="5">
    <source>
        <dbReference type="ARBA" id="ARBA00022695"/>
    </source>
</evidence>
<dbReference type="AlphaFoldDB" id="A0A2W5PPS3"/>
<dbReference type="InterPro" id="IPR050088">
    <property type="entry name" value="IspD/TarI_cytidylyltransf_bact"/>
</dbReference>
<feature type="site" description="Transition state stabilizer" evidence="7">
    <location>
        <position position="25"/>
    </location>
</feature>
<dbReference type="PROSITE" id="PS01295">
    <property type="entry name" value="ISPD"/>
    <property type="match status" value="1"/>
</dbReference>
<dbReference type="Pfam" id="PF01128">
    <property type="entry name" value="IspD"/>
    <property type="match status" value="1"/>
</dbReference>
<sequence length="237" mass="24421">MPSPRFHVLIPSAGIGSRAGVAGPKQYEPLAGQALVGHTLDAFRALGARFATIALVVAPDDGLVQRVLPDFPRAGERLLRVGGATRAASVRNGLAALRAEGADTGDWVLVHDAARCLVTPAQIEALIAACEGDAVGGLLALPLPDTLKAATPDGRVAATLERSNKWLAQTPQMFRLGALASAIDHAGERVTDEASAIEATGAAPQLVPGSARNFKVTYPEDFALAAAVLASRMPTTP</sequence>
<dbReference type="InterPro" id="IPR018294">
    <property type="entry name" value="ISPD_synthase_CS"/>
</dbReference>
<dbReference type="CDD" id="cd02516">
    <property type="entry name" value="CDP-ME_synthetase"/>
    <property type="match status" value="1"/>
</dbReference>
<dbReference type="UniPathway" id="UPA00056">
    <property type="reaction ID" value="UER00093"/>
</dbReference>
<evidence type="ECO:0000313" key="9">
    <source>
        <dbReference type="Proteomes" id="UP000249135"/>
    </source>
</evidence>
<evidence type="ECO:0000256" key="4">
    <source>
        <dbReference type="ARBA" id="ARBA00022679"/>
    </source>
</evidence>
<evidence type="ECO:0000256" key="1">
    <source>
        <dbReference type="ARBA" id="ARBA00001282"/>
    </source>
</evidence>
<reference evidence="8 9" key="1">
    <citation type="submission" date="2017-08" db="EMBL/GenBank/DDBJ databases">
        <title>Infants hospitalized years apart are colonized by the same room-sourced microbial strains.</title>
        <authorList>
            <person name="Brooks B."/>
            <person name="Olm M.R."/>
            <person name="Firek B.A."/>
            <person name="Baker R."/>
            <person name="Thomas B.C."/>
            <person name="Morowitz M.J."/>
            <person name="Banfield J.F."/>
        </authorList>
    </citation>
    <scope>NUCLEOTIDE SEQUENCE [LARGE SCALE GENOMIC DNA]</scope>
    <source>
        <strain evidence="8">S2_005_003_R2_41</strain>
    </source>
</reference>
<dbReference type="Gene3D" id="3.90.550.10">
    <property type="entry name" value="Spore Coat Polysaccharide Biosynthesis Protein SpsA, Chain A"/>
    <property type="match status" value="1"/>
</dbReference>
<dbReference type="FunFam" id="3.90.550.10:FF:000003">
    <property type="entry name" value="2-C-methyl-D-erythritol 4-phosphate cytidylyltransferase"/>
    <property type="match status" value="1"/>
</dbReference>
<dbReference type="HAMAP" id="MF_00108">
    <property type="entry name" value="IspD"/>
    <property type="match status" value="1"/>
</dbReference>
<name>A0A2W5PPS3_VARPD</name>
<dbReference type="EMBL" id="QFPP01000378">
    <property type="protein sequence ID" value="PZQ66964.1"/>
    <property type="molecule type" value="Genomic_DNA"/>
</dbReference>
<dbReference type="GO" id="GO:0050518">
    <property type="term" value="F:2-C-methyl-D-erythritol 4-phosphate cytidylyltransferase activity"/>
    <property type="evidence" value="ECO:0007669"/>
    <property type="project" value="UniProtKB-UniRule"/>
</dbReference>
<dbReference type="NCBIfam" id="TIGR00453">
    <property type="entry name" value="ispD"/>
    <property type="match status" value="1"/>
</dbReference>
<comment type="catalytic activity">
    <reaction evidence="1 7">
        <text>2-C-methyl-D-erythritol 4-phosphate + CTP + H(+) = 4-CDP-2-C-methyl-D-erythritol + diphosphate</text>
        <dbReference type="Rhea" id="RHEA:13429"/>
        <dbReference type="ChEBI" id="CHEBI:15378"/>
        <dbReference type="ChEBI" id="CHEBI:33019"/>
        <dbReference type="ChEBI" id="CHEBI:37563"/>
        <dbReference type="ChEBI" id="CHEBI:57823"/>
        <dbReference type="ChEBI" id="CHEBI:58262"/>
        <dbReference type="EC" id="2.7.7.60"/>
    </reaction>
</comment>
<accession>A0A2W5PPS3</accession>
<evidence type="ECO:0000256" key="2">
    <source>
        <dbReference type="ARBA" id="ARBA00004787"/>
    </source>
</evidence>
<dbReference type="InterPro" id="IPR029044">
    <property type="entry name" value="Nucleotide-diphossugar_trans"/>
</dbReference>
<comment type="pathway">
    <text evidence="2 7">Isoprenoid biosynthesis; isopentenyl diphosphate biosynthesis via DXP pathway; isopentenyl diphosphate from 1-deoxy-D-xylulose 5-phosphate: step 2/6.</text>
</comment>
<organism evidence="8 9">
    <name type="scientific">Variovorax paradoxus</name>
    <dbReference type="NCBI Taxonomy" id="34073"/>
    <lineage>
        <taxon>Bacteria</taxon>
        <taxon>Pseudomonadati</taxon>
        <taxon>Pseudomonadota</taxon>
        <taxon>Betaproteobacteria</taxon>
        <taxon>Burkholderiales</taxon>
        <taxon>Comamonadaceae</taxon>
        <taxon>Variovorax</taxon>
    </lineage>
</organism>
<evidence type="ECO:0000256" key="7">
    <source>
        <dbReference type="HAMAP-Rule" id="MF_00108"/>
    </source>
</evidence>
<dbReference type="InterPro" id="IPR034683">
    <property type="entry name" value="IspD/TarI"/>
</dbReference>
<evidence type="ECO:0000256" key="6">
    <source>
        <dbReference type="ARBA" id="ARBA00023229"/>
    </source>
</evidence>
<comment type="similarity">
    <text evidence="3 7">Belongs to the IspD/TarI cytidylyltransferase family. IspD subfamily.</text>
</comment>
<protein>
    <recommendedName>
        <fullName evidence="7">2-C-methyl-D-erythritol 4-phosphate cytidylyltransferase</fullName>
        <ecNumber evidence="7">2.7.7.60</ecNumber>
    </recommendedName>
    <alternativeName>
        <fullName evidence="7">4-diphosphocytidyl-2C-methyl-D-erythritol synthase</fullName>
    </alternativeName>
    <alternativeName>
        <fullName evidence="7">MEP cytidylyltransferase</fullName>
        <shortName evidence="7">MCT</shortName>
    </alternativeName>
</protein>
<dbReference type="Proteomes" id="UP000249135">
    <property type="component" value="Unassembled WGS sequence"/>
</dbReference>
<keyword evidence="6 7" id="KW-0414">Isoprene biosynthesis</keyword>
<evidence type="ECO:0000256" key="3">
    <source>
        <dbReference type="ARBA" id="ARBA00009789"/>
    </source>
</evidence>
<comment type="caution">
    <text evidence="8">The sequence shown here is derived from an EMBL/GenBank/DDBJ whole genome shotgun (WGS) entry which is preliminary data.</text>
</comment>
<keyword evidence="4 7" id="KW-0808">Transferase</keyword>
<feature type="site" description="Positions MEP for the nucleophilic attack" evidence="7">
    <location>
        <position position="215"/>
    </location>
</feature>
<dbReference type="InterPro" id="IPR001228">
    <property type="entry name" value="IspD"/>
</dbReference>
<comment type="function">
    <text evidence="7">Catalyzes the formation of 4-diphosphocytidyl-2-C-methyl-D-erythritol from CTP and 2-C-methyl-D-erythritol 4-phosphate (MEP).</text>
</comment>
<feature type="site" description="Positions MEP for the nucleophilic attack" evidence="7">
    <location>
        <position position="162"/>
    </location>
</feature>
<gene>
    <name evidence="7" type="primary">ispD</name>
    <name evidence="8" type="ORF">DI563_22285</name>
</gene>
<dbReference type="SUPFAM" id="SSF53448">
    <property type="entry name" value="Nucleotide-diphospho-sugar transferases"/>
    <property type="match status" value="1"/>
</dbReference>
<dbReference type="PANTHER" id="PTHR32125:SF4">
    <property type="entry name" value="2-C-METHYL-D-ERYTHRITOL 4-PHOSPHATE CYTIDYLYLTRANSFERASE, CHLOROPLASTIC"/>
    <property type="match status" value="1"/>
</dbReference>
<evidence type="ECO:0000313" key="8">
    <source>
        <dbReference type="EMBL" id="PZQ66964.1"/>
    </source>
</evidence>
<feature type="site" description="Transition state stabilizer" evidence="7">
    <location>
        <position position="18"/>
    </location>
</feature>
<dbReference type="PANTHER" id="PTHR32125">
    <property type="entry name" value="2-C-METHYL-D-ERYTHRITOL 4-PHOSPHATE CYTIDYLYLTRANSFERASE, CHLOROPLASTIC"/>
    <property type="match status" value="1"/>
</dbReference>
<dbReference type="GO" id="GO:0019288">
    <property type="term" value="P:isopentenyl diphosphate biosynthetic process, methylerythritol 4-phosphate pathway"/>
    <property type="evidence" value="ECO:0007669"/>
    <property type="project" value="UniProtKB-UniRule"/>
</dbReference>